<proteinExistence type="predicted"/>
<evidence type="ECO:0000313" key="1">
    <source>
        <dbReference type="EMBL" id="KAH7945936.1"/>
    </source>
</evidence>
<protein>
    <submittedName>
        <fullName evidence="1">Uncharacterized protein</fullName>
    </submittedName>
</protein>
<name>A0ACB8CM62_DERSI</name>
<dbReference type="EMBL" id="CM023475">
    <property type="protein sequence ID" value="KAH7945936.1"/>
    <property type="molecule type" value="Genomic_DNA"/>
</dbReference>
<evidence type="ECO:0000313" key="2">
    <source>
        <dbReference type="Proteomes" id="UP000821865"/>
    </source>
</evidence>
<keyword evidence="2" id="KW-1185">Reference proteome</keyword>
<gene>
    <name evidence="1" type="ORF">HPB49_017251</name>
</gene>
<comment type="caution">
    <text evidence="1">The sequence shown here is derived from an EMBL/GenBank/DDBJ whole genome shotgun (WGS) entry which is preliminary data.</text>
</comment>
<dbReference type="Proteomes" id="UP000821865">
    <property type="component" value="Chromosome 6"/>
</dbReference>
<sequence>MQMGSSRTRKISAGSVPCVVCRHASFDVMPVGPRYGGCIGRRPSKANLMQSRLQHNANGLLRLTGYRKRRADILSVMENYRQSTLSRLTAWCLWFGHLILHPTSAWKSSTLWHKVQLFFCYILSCISVGYHEKKTLLEWVRSRVKNYPVPDNFSSGWKDGILLCALLDSMYPGSCPRYDLLNADNCISNAQLAFFLLEKHTPIRPDITAEELAEGSPNIEKAVRAIVSRLKVISAKAQLQQALGKRPSIKDDGGEDSSSLVARKNCFAKGMGLILAVRGRKASFNVFTKSTSNFCIVVEIRGPDNTVCKEIITNKSPRRKVTANSPEADKSAPDGAGQDDKKILIEYDIHPGMVAVKYTPVLKGKHQLSIIWHGQHLAGSPFTVNVDDSTDYADDLLLQRQDSVESQSSEKDEKLYPAPASPTSAAQLKGKIKRRRVLRRIVNVNGQDIVIEGDDKDKLCEVLRSLSSNVFRQNGGDYSSGREKRTAATADGTRVAKPFFSPASSPESSPDTYSYVDYGKSLWERSKHAPSKLAMPEIIVSSCSPHASEEERTPEIVAEASADRRCPDALGGRASPTVNVSLSGRASPCGTVSPSGTITPSGRVSPSGTLTPSGRVSPCGRTSPNAFPEVSEFDEFSSATLNSAGGGSSAARALFVSDMLRQETGLPYSVASHELEGVAHLPSEGEGGDATFVGAESPAVNDDLVECAAHKQLERTLSIISEESDKSPSDQMESPESGDSADKIDTPPSYEYPVTEADGDFKPSQLQPDETAFASRPVPSERHSRMSVLERAKSLESACPQPSPVKRQLSQFDVSLSQQAPLSKLDELYLDTVKLKQFFTENFKKTMQTSSTTHTFISSGDRDEFVSVRDMVKVWEHRQSPNQCGSPEQVSPRGDANGRQGVERRFRVTQVAASSKENEPDLVKDAIHPQAARRQLPCSVDSGDGSSGQSSEDKGTTTWSDRALYNKTQRQRRCNTQDTLRFPHYCRADRHGNTCRPPTELDRTPVQYGSDKGDRGSVTICCDVNGPSSSTAHSTTRPVSPTLVALRKRNAPLCDFRDNHLRQRESYRRPSYEFWFGAHSEEGGGECSRATENADRDCLLRRHPSTAAGRSDEDASEEEDYAESEDGSAYSSSCEYGSEYIDDALHDSSLILESYASFELVKSSSEVVGGLYYDCREPDDELFAEPTSRPEKCLASGARLYFGQVGTENHFQVSTKDAGKGPLSVSVQGPNAGSVINVSVTYCGQDEYTVTYKVIEPGYYIIHIKWAEWPIPDSPVMCKVTA</sequence>
<accession>A0ACB8CM62</accession>
<reference evidence="1" key="1">
    <citation type="submission" date="2020-05" db="EMBL/GenBank/DDBJ databases">
        <title>Large-scale comparative analyses of tick genomes elucidate their genetic diversity and vector capacities.</title>
        <authorList>
            <person name="Jia N."/>
            <person name="Wang J."/>
            <person name="Shi W."/>
            <person name="Du L."/>
            <person name="Sun Y."/>
            <person name="Zhan W."/>
            <person name="Jiang J."/>
            <person name="Wang Q."/>
            <person name="Zhang B."/>
            <person name="Ji P."/>
            <person name="Sakyi L.B."/>
            <person name="Cui X."/>
            <person name="Yuan T."/>
            <person name="Jiang B."/>
            <person name="Yang W."/>
            <person name="Lam T.T.-Y."/>
            <person name="Chang Q."/>
            <person name="Ding S."/>
            <person name="Wang X."/>
            <person name="Zhu J."/>
            <person name="Ruan X."/>
            <person name="Zhao L."/>
            <person name="Wei J."/>
            <person name="Que T."/>
            <person name="Du C."/>
            <person name="Cheng J."/>
            <person name="Dai P."/>
            <person name="Han X."/>
            <person name="Huang E."/>
            <person name="Gao Y."/>
            <person name="Liu J."/>
            <person name="Shao H."/>
            <person name="Ye R."/>
            <person name="Li L."/>
            <person name="Wei W."/>
            <person name="Wang X."/>
            <person name="Wang C."/>
            <person name="Yang T."/>
            <person name="Huo Q."/>
            <person name="Li W."/>
            <person name="Guo W."/>
            <person name="Chen H."/>
            <person name="Zhou L."/>
            <person name="Ni X."/>
            <person name="Tian J."/>
            <person name="Zhou Y."/>
            <person name="Sheng Y."/>
            <person name="Liu T."/>
            <person name="Pan Y."/>
            <person name="Xia L."/>
            <person name="Li J."/>
            <person name="Zhao F."/>
            <person name="Cao W."/>
        </authorList>
    </citation>
    <scope>NUCLEOTIDE SEQUENCE</scope>
    <source>
        <strain evidence="1">Dsil-2018</strain>
    </source>
</reference>
<organism evidence="1 2">
    <name type="scientific">Dermacentor silvarum</name>
    <name type="common">Tick</name>
    <dbReference type="NCBI Taxonomy" id="543639"/>
    <lineage>
        <taxon>Eukaryota</taxon>
        <taxon>Metazoa</taxon>
        <taxon>Ecdysozoa</taxon>
        <taxon>Arthropoda</taxon>
        <taxon>Chelicerata</taxon>
        <taxon>Arachnida</taxon>
        <taxon>Acari</taxon>
        <taxon>Parasitiformes</taxon>
        <taxon>Ixodida</taxon>
        <taxon>Ixodoidea</taxon>
        <taxon>Ixodidae</taxon>
        <taxon>Rhipicephalinae</taxon>
        <taxon>Dermacentor</taxon>
    </lineage>
</organism>